<keyword evidence="1 3" id="KW-0596">Phosphopantetheine</keyword>
<dbReference type="EMBL" id="DTGT01000055">
    <property type="protein sequence ID" value="HGH59987.1"/>
    <property type="molecule type" value="Genomic_DNA"/>
</dbReference>
<keyword evidence="3" id="KW-0444">Lipid biosynthesis</keyword>
<dbReference type="NCBIfam" id="TIGR00517">
    <property type="entry name" value="acyl_carrier"/>
    <property type="match status" value="1"/>
</dbReference>
<comment type="function">
    <text evidence="3 5">Carrier of the growing fatty acid chain in fatty acid biosynthesis.</text>
</comment>
<keyword evidence="3" id="KW-0963">Cytoplasm</keyword>
<comment type="subcellular location">
    <subcellularLocation>
        <location evidence="3">Cytoplasm</location>
    </subcellularLocation>
</comment>
<evidence type="ECO:0000313" key="7">
    <source>
        <dbReference type="EMBL" id="HGH59987.1"/>
    </source>
</evidence>
<dbReference type="InterPro" id="IPR036736">
    <property type="entry name" value="ACP-like_sf"/>
</dbReference>
<dbReference type="InterPro" id="IPR003231">
    <property type="entry name" value="ACP"/>
</dbReference>
<proteinExistence type="inferred from homology"/>
<dbReference type="GO" id="GO:0000035">
    <property type="term" value="F:acyl binding"/>
    <property type="evidence" value="ECO:0007669"/>
    <property type="project" value="TreeGrafter"/>
</dbReference>
<comment type="PTM">
    <text evidence="3">4'-phosphopantetheine is transferred from CoA to a specific serine of apo-ACP by AcpS. This modification is essential for activity because fatty acids are bound in thioester linkage to the sulfhydryl of the prosthetic group.</text>
</comment>
<name>A0A7C4AQH1_9BACT</name>
<dbReference type="SUPFAM" id="SSF47336">
    <property type="entry name" value="ACP-like"/>
    <property type="match status" value="1"/>
</dbReference>
<comment type="caution">
    <text evidence="7">The sequence shown here is derived from an EMBL/GenBank/DDBJ whole genome shotgun (WGS) entry which is preliminary data.</text>
</comment>
<keyword evidence="2 3" id="KW-0597">Phosphoprotein</keyword>
<dbReference type="Gene3D" id="1.10.1200.10">
    <property type="entry name" value="ACP-like"/>
    <property type="match status" value="1"/>
</dbReference>
<evidence type="ECO:0000256" key="3">
    <source>
        <dbReference type="HAMAP-Rule" id="MF_01217"/>
    </source>
</evidence>
<dbReference type="UniPathway" id="UPA00094"/>
<keyword evidence="3" id="KW-0275">Fatty acid biosynthesis</keyword>
<comment type="similarity">
    <text evidence="3">Belongs to the acyl carrier protein (ACP) family.</text>
</comment>
<feature type="domain" description="Carrier" evidence="6">
    <location>
        <begin position="1"/>
        <end position="78"/>
    </location>
</feature>
<protein>
    <recommendedName>
        <fullName evidence="3 4">Acyl carrier protein</fullName>
        <shortName evidence="3">ACP</shortName>
    </recommendedName>
</protein>
<dbReference type="PANTHER" id="PTHR20863">
    <property type="entry name" value="ACYL CARRIER PROTEIN"/>
    <property type="match status" value="1"/>
</dbReference>
<accession>A0A7C4AQH1</accession>
<dbReference type="HAMAP" id="MF_01217">
    <property type="entry name" value="Acyl_carrier"/>
    <property type="match status" value="1"/>
</dbReference>
<feature type="modified residue" description="O-(pantetheine 4'-phosphoryl)serine" evidence="3">
    <location>
        <position position="38"/>
    </location>
</feature>
<sequence>MDELEKRVVDLIAEVLVDVNKENIQLDSKIVEDLGAESLDIYDMIALLEDEFGMEITDEEVEKIQTVQDVADFIRAHQQAS</sequence>
<dbReference type="NCBIfam" id="NF002148">
    <property type="entry name" value="PRK00982.1-2"/>
    <property type="match status" value="1"/>
</dbReference>
<dbReference type="Pfam" id="PF00550">
    <property type="entry name" value="PP-binding"/>
    <property type="match status" value="1"/>
</dbReference>
<evidence type="ECO:0000256" key="5">
    <source>
        <dbReference type="RuleBase" id="RU003545"/>
    </source>
</evidence>
<keyword evidence="3" id="KW-0276">Fatty acid metabolism</keyword>
<organism evidence="7">
    <name type="scientific">Desulfomonile tiedjei</name>
    <dbReference type="NCBI Taxonomy" id="2358"/>
    <lineage>
        <taxon>Bacteria</taxon>
        <taxon>Pseudomonadati</taxon>
        <taxon>Thermodesulfobacteriota</taxon>
        <taxon>Desulfomonilia</taxon>
        <taxon>Desulfomonilales</taxon>
        <taxon>Desulfomonilaceae</taxon>
        <taxon>Desulfomonile</taxon>
    </lineage>
</organism>
<comment type="PTM">
    <text evidence="5">4'-phosphopantetheine is transferred from CoA to a specific serine of apo-ACP by acpS.</text>
</comment>
<evidence type="ECO:0000256" key="1">
    <source>
        <dbReference type="ARBA" id="ARBA00022450"/>
    </source>
</evidence>
<dbReference type="NCBIfam" id="NF002150">
    <property type="entry name" value="PRK00982.1-4"/>
    <property type="match status" value="1"/>
</dbReference>
<evidence type="ECO:0000256" key="2">
    <source>
        <dbReference type="ARBA" id="ARBA00022553"/>
    </source>
</evidence>
<gene>
    <name evidence="3 7" type="primary">acpP</name>
    <name evidence="7" type="ORF">ENV54_01665</name>
</gene>
<dbReference type="PANTHER" id="PTHR20863:SF76">
    <property type="entry name" value="CARRIER DOMAIN-CONTAINING PROTEIN"/>
    <property type="match status" value="1"/>
</dbReference>
<comment type="pathway">
    <text evidence="3 5">Lipid metabolism; fatty acid biosynthesis.</text>
</comment>
<dbReference type="PROSITE" id="PS50075">
    <property type="entry name" value="CARRIER"/>
    <property type="match status" value="1"/>
</dbReference>
<dbReference type="GO" id="GO:0000036">
    <property type="term" value="F:acyl carrier activity"/>
    <property type="evidence" value="ECO:0007669"/>
    <property type="project" value="UniProtKB-UniRule"/>
</dbReference>
<dbReference type="AlphaFoldDB" id="A0A7C4AQH1"/>
<reference evidence="7" key="1">
    <citation type="journal article" date="2020" name="mSystems">
        <title>Genome- and Community-Level Interaction Insights into Carbon Utilization and Element Cycling Functions of Hydrothermarchaeota in Hydrothermal Sediment.</title>
        <authorList>
            <person name="Zhou Z."/>
            <person name="Liu Y."/>
            <person name="Xu W."/>
            <person name="Pan J."/>
            <person name="Luo Z.H."/>
            <person name="Li M."/>
        </authorList>
    </citation>
    <scope>NUCLEOTIDE SEQUENCE [LARGE SCALE GENOMIC DNA]</scope>
    <source>
        <strain evidence="7">SpSt-769</strain>
    </source>
</reference>
<dbReference type="GO" id="GO:0005737">
    <property type="term" value="C:cytoplasm"/>
    <property type="evidence" value="ECO:0007669"/>
    <property type="project" value="UniProtKB-SubCell"/>
</dbReference>
<evidence type="ECO:0000256" key="4">
    <source>
        <dbReference type="NCBIfam" id="TIGR00517"/>
    </source>
</evidence>
<keyword evidence="3" id="KW-0443">Lipid metabolism</keyword>
<evidence type="ECO:0000259" key="6">
    <source>
        <dbReference type="PROSITE" id="PS50075"/>
    </source>
</evidence>
<dbReference type="InterPro" id="IPR009081">
    <property type="entry name" value="PP-bd_ACP"/>
</dbReference>